<dbReference type="InterPro" id="IPR000120">
    <property type="entry name" value="Amidase"/>
</dbReference>
<organism evidence="9 10">
    <name type="scientific">Galendromus occidentalis</name>
    <name type="common">western predatory mite</name>
    <dbReference type="NCBI Taxonomy" id="34638"/>
    <lineage>
        <taxon>Eukaryota</taxon>
        <taxon>Metazoa</taxon>
        <taxon>Ecdysozoa</taxon>
        <taxon>Arthropoda</taxon>
        <taxon>Chelicerata</taxon>
        <taxon>Arachnida</taxon>
        <taxon>Acari</taxon>
        <taxon>Parasitiformes</taxon>
        <taxon>Mesostigmata</taxon>
        <taxon>Gamasina</taxon>
        <taxon>Phytoseioidea</taxon>
        <taxon>Phytoseiidae</taxon>
        <taxon>Typhlodrominae</taxon>
        <taxon>Galendromus</taxon>
    </lineage>
</organism>
<name>A0AAJ6QV36_9ACAR</name>
<dbReference type="InterPro" id="IPR036928">
    <property type="entry name" value="AS_sf"/>
</dbReference>
<dbReference type="Pfam" id="PF01425">
    <property type="entry name" value="Amidase"/>
    <property type="match status" value="1"/>
</dbReference>
<sequence>MLVDGIGSVARGLAARTLLPSEICAASLQRIKQTEELNAYITVVEEKARLRARQGDKRCESGKILPLDGVTIAVKDNFCTAGVRTTCASKMLEDFVPRYTATVIQRLERSGAIVIGKTNMDEFAMGAGATDSRFGPSKNPWRYERAGESIAGDFYITGGSSGGSAVAVASGTCFGAVGSDTGGSVRNPSARCGVFALKPSYGALSRHGLIPLTHSLDVPGLIGLTIDDLALMFSICAGVDPLDSTTIRTNFSGLKLHDEPALNGLRVGIPQEYHCPGMQDEVIKLWTDVADLLEKLGCEVVAVSLPHTQYSLQCYSVLNCCDVASNLACYDGLEFGCRTESMESTEDLFAETRLKGFSDVVRGRILSGNFFLLKGNYDKFFRQAMRLRRLIYSDFETVFRNVDLLLAPVTLTEAILYSEWSKKDNRTRATLEDYCTQPANLAGLPALSLPCRLSRNGLPLGLQLIGPALSEARLMNTGKRIELEMDFQHSCK</sequence>
<dbReference type="Proteomes" id="UP000694867">
    <property type="component" value="Unplaced"/>
</dbReference>
<evidence type="ECO:0000256" key="3">
    <source>
        <dbReference type="ARBA" id="ARBA00022741"/>
    </source>
</evidence>
<keyword evidence="3 7" id="KW-0547">Nucleotide-binding</keyword>
<evidence type="ECO:0000256" key="5">
    <source>
        <dbReference type="ARBA" id="ARBA00022917"/>
    </source>
</evidence>
<dbReference type="HAMAP" id="MF_00120">
    <property type="entry name" value="GatA"/>
    <property type="match status" value="1"/>
</dbReference>
<dbReference type="RefSeq" id="XP_003744843.1">
    <property type="nucleotide sequence ID" value="XM_003744795.2"/>
</dbReference>
<dbReference type="AlphaFoldDB" id="A0AAJ6QV36"/>
<keyword evidence="5 7" id="KW-0648">Protein biosynthesis</keyword>
<dbReference type="GO" id="GO:0032543">
    <property type="term" value="P:mitochondrial translation"/>
    <property type="evidence" value="ECO:0007669"/>
    <property type="project" value="UniProtKB-UniRule"/>
</dbReference>
<dbReference type="GO" id="GO:0070681">
    <property type="term" value="P:glutaminyl-tRNAGln biosynthesis via transamidation"/>
    <property type="evidence" value="ECO:0007669"/>
    <property type="project" value="UniProtKB-UniRule"/>
</dbReference>
<keyword evidence="2 7" id="KW-0436">Ligase</keyword>
<comment type="function">
    <text evidence="7">Allows the formation of correctly charged Gln-tRNA(Gln) through the transamidation of misacylated Glu-tRNA(Gln) in the mitochondria. The reaction takes place in the presence of glutamine and ATP through an activated gamma-phospho-Glu-tRNA(Gln).</text>
</comment>
<evidence type="ECO:0000256" key="2">
    <source>
        <dbReference type="ARBA" id="ARBA00022598"/>
    </source>
</evidence>
<evidence type="ECO:0000256" key="6">
    <source>
        <dbReference type="ARBA" id="ARBA00047407"/>
    </source>
</evidence>
<proteinExistence type="inferred from homology"/>
<dbReference type="GeneID" id="100904954"/>
<comment type="catalytic activity">
    <reaction evidence="6 7">
        <text>L-glutamyl-tRNA(Gln) + L-glutamine + ATP + H2O = L-glutaminyl-tRNA(Gln) + L-glutamate + ADP + phosphate + H(+)</text>
        <dbReference type="Rhea" id="RHEA:17521"/>
        <dbReference type="Rhea" id="RHEA-COMP:9681"/>
        <dbReference type="Rhea" id="RHEA-COMP:9684"/>
        <dbReference type="ChEBI" id="CHEBI:15377"/>
        <dbReference type="ChEBI" id="CHEBI:15378"/>
        <dbReference type="ChEBI" id="CHEBI:29985"/>
        <dbReference type="ChEBI" id="CHEBI:30616"/>
        <dbReference type="ChEBI" id="CHEBI:43474"/>
        <dbReference type="ChEBI" id="CHEBI:58359"/>
        <dbReference type="ChEBI" id="CHEBI:78520"/>
        <dbReference type="ChEBI" id="CHEBI:78521"/>
        <dbReference type="ChEBI" id="CHEBI:456216"/>
        <dbReference type="EC" id="6.3.5.7"/>
    </reaction>
</comment>
<dbReference type="InterPro" id="IPR023631">
    <property type="entry name" value="Amidase_dom"/>
</dbReference>
<dbReference type="GO" id="GO:0005739">
    <property type="term" value="C:mitochondrion"/>
    <property type="evidence" value="ECO:0007669"/>
    <property type="project" value="UniProtKB-SubCell"/>
</dbReference>
<keyword evidence="7" id="KW-0496">Mitochondrion</keyword>
<comment type="subunit">
    <text evidence="7">Subunit of the heterotrimeric GatCAB amidotransferase (AdT) complex, composed of A, B and C subunits.</text>
</comment>
<reference evidence="10" key="1">
    <citation type="submission" date="2025-08" db="UniProtKB">
        <authorList>
            <consortium name="RefSeq"/>
        </authorList>
    </citation>
    <scope>IDENTIFICATION</scope>
</reference>
<feature type="active site" description="Acyl-ester intermediate" evidence="7">
    <location>
        <position position="184"/>
    </location>
</feature>
<evidence type="ECO:0000256" key="4">
    <source>
        <dbReference type="ARBA" id="ARBA00022840"/>
    </source>
</evidence>
<dbReference type="KEGG" id="goe:100904954"/>
<evidence type="ECO:0000313" key="10">
    <source>
        <dbReference type="RefSeq" id="XP_003744843.1"/>
    </source>
</evidence>
<keyword evidence="9" id="KW-1185">Reference proteome</keyword>
<gene>
    <name evidence="10" type="primary">LOC100904954</name>
</gene>
<evidence type="ECO:0000256" key="1">
    <source>
        <dbReference type="ARBA" id="ARBA00008069"/>
    </source>
</evidence>
<feature type="active site" description="Charge relay system" evidence="7">
    <location>
        <position position="75"/>
    </location>
</feature>
<evidence type="ECO:0000313" key="9">
    <source>
        <dbReference type="Proteomes" id="UP000694867"/>
    </source>
</evidence>
<dbReference type="GO" id="GO:0005524">
    <property type="term" value="F:ATP binding"/>
    <property type="evidence" value="ECO:0007669"/>
    <property type="project" value="UniProtKB-KW"/>
</dbReference>
<accession>A0AAJ6QV36</accession>
<dbReference type="PANTHER" id="PTHR11895">
    <property type="entry name" value="TRANSAMIDASE"/>
    <property type="match status" value="1"/>
</dbReference>
<dbReference type="GO" id="GO:0050567">
    <property type="term" value="F:glutaminyl-tRNA synthase (glutamine-hydrolyzing) activity"/>
    <property type="evidence" value="ECO:0007669"/>
    <property type="project" value="UniProtKB-UniRule"/>
</dbReference>
<dbReference type="PROSITE" id="PS00571">
    <property type="entry name" value="AMIDASES"/>
    <property type="match status" value="1"/>
</dbReference>
<evidence type="ECO:0000256" key="7">
    <source>
        <dbReference type="HAMAP-Rule" id="MF_03150"/>
    </source>
</evidence>
<feature type="domain" description="Amidase" evidence="8">
    <location>
        <begin position="22"/>
        <end position="474"/>
    </location>
</feature>
<dbReference type="Gene3D" id="3.90.1300.10">
    <property type="entry name" value="Amidase signature (AS) domain"/>
    <property type="match status" value="1"/>
</dbReference>
<evidence type="ECO:0000259" key="8">
    <source>
        <dbReference type="Pfam" id="PF01425"/>
    </source>
</evidence>
<feature type="active site" description="Charge relay system" evidence="7">
    <location>
        <position position="160"/>
    </location>
</feature>
<comment type="subcellular location">
    <subcellularLocation>
        <location evidence="7">Mitochondrion</location>
    </subcellularLocation>
</comment>
<dbReference type="PANTHER" id="PTHR11895:SF7">
    <property type="entry name" value="GLUTAMYL-TRNA(GLN) AMIDOTRANSFERASE SUBUNIT A, MITOCHONDRIAL"/>
    <property type="match status" value="1"/>
</dbReference>
<dbReference type="CTD" id="42283"/>
<dbReference type="GO" id="GO:0030956">
    <property type="term" value="C:glutamyl-tRNA(Gln) amidotransferase complex"/>
    <property type="evidence" value="ECO:0007669"/>
    <property type="project" value="UniProtKB-UniRule"/>
</dbReference>
<dbReference type="InterPro" id="IPR020556">
    <property type="entry name" value="Amidase_CS"/>
</dbReference>
<comment type="similarity">
    <text evidence="1 7">Belongs to the amidase family. GatA subfamily.</text>
</comment>
<keyword evidence="4 7" id="KW-0067">ATP-binding</keyword>
<protein>
    <recommendedName>
        <fullName evidence="7">Glutamyl-tRNA(Gln) amidotransferase subunit A, mitochondrial</fullName>
        <shortName evidence="7">Glu-AdT subunit A</shortName>
        <ecNumber evidence="7">6.3.5.7</ecNumber>
    </recommendedName>
</protein>
<dbReference type="SUPFAM" id="SSF75304">
    <property type="entry name" value="Amidase signature (AS) enzymes"/>
    <property type="match status" value="1"/>
</dbReference>
<dbReference type="InterPro" id="IPR004412">
    <property type="entry name" value="GatA"/>
</dbReference>
<dbReference type="EC" id="6.3.5.7" evidence="7"/>